<dbReference type="GeneID" id="85360711"/>
<dbReference type="EMBL" id="JAUEPS010000012">
    <property type="protein sequence ID" value="KAK0460381.1"/>
    <property type="molecule type" value="Genomic_DNA"/>
</dbReference>
<organism evidence="2 3">
    <name type="scientific">Armillaria tabescens</name>
    <name type="common">Ringless honey mushroom</name>
    <name type="synonym">Agaricus tabescens</name>
    <dbReference type="NCBI Taxonomy" id="1929756"/>
    <lineage>
        <taxon>Eukaryota</taxon>
        <taxon>Fungi</taxon>
        <taxon>Dikarya</taxon>
        <taxon>Basidiomycota</taxon>
        <taxon>Agaricomycotina</taxon>
        <taxon>Agaricomycetes</taxon>
        <taxon>Agaricomycetidae</taxon>
        <taxon>Agaricales</taxon>
        <taxon>Marasmiineae</taxon>
        <taxon>Physalacriaceae</taxon>
        <taxon>Desarmillaria</taxon>
    </lineage>
</organism>
<sequence length="53" mass="5762">MSQEDFPSRLGSLAYVPTEVLYPAEPESAGNDLSWSPTQEQARYSDDGDSPGI</sequence>
<dbReference type="AlphaFoldDB" id="A0AA39N6V0"/>
<gene>
    <name evidence="2" type="ORF">EV420DRAFT_1640929</name>
</gene>
<keyword evidence="3" id="KW-1185">Reference proteome</keyword>
<proteinExistence type="predicted"/>
<name>A0AA39N6V0_ARMTA</name>
<dbReference type="RefSeq" id="XP_060332420.1">
    <property type="nucleotide sequence ID" value="XM_060477163.1"/>
</dbReference>
<feature type="compositionally biased region" description="Polar residues" evidence="1">
    <location>
        <begin position="31"/>
        <end position="42"/>
    </location>
</feature>
<evidence type="ECO:0000313" key="2">
    <source>
        <dbReference type="EMBL" id="KAK0460381.1"/>
    </source>
</evidence>
<accession>A0AA39N6V0</accession>
<evidence type="ECO:0000256" key="1">
    <source>
        <dbReference type="SAM" id="MobiDB-lite"/>
    </source>
</evidence>
<feature type="region of interest" description="Disordered" evidence="1">
    <location>
        <begin position="25"/>
        <end position="53"/>
    </location>
</feature>
<dbReference type="Proteomes" id="UP001175211">
    <property type="component" value="Unassembled WGS sequence"/>
</dbReference>
<evidence type="ECO:0000313" key="3">
    <source>
        <dbReference type="Proteomes" id="UP001175211"/>
    </source>
</evidence>
<reference evidence="2" key="1">
    <citation type="submission" date="2023-06" db="EMBL/GenBank/DDBJ databases">
        <authorList>
            <consortium name="Lawrence Berkeley National Laboratory"/>
            <person name="Ahrendt S."/>
            <person name="Sahu N."/>
            <person name="Indic B."/>
            <person name="Wong-Bajracharya J."/>
            <person name="Merenyi Z."/>
            <person name="Ke H.-M."/>
            <person name="Monk M."/>
            <person name="Kocsube S."/>
            <person name="Drula E."/>
            <person name="Lipzen A."/>
            <person name="Balint B."/>
            <person name="Henrissat B."/>
            <person name="Andreopoulos B."/>
            <person name="Martin F.M."/>
            <person name="Harder C.B."/>
            <person name="Rigling D."/>
            <person name="Ford K.L."/>
            <person name="Foster G.D."/>
            <person name="Pangilinan J."/>
            <person name="Papanicolaou A."/>
            <person name="Barry K."/>
            <person name="LaButti K."/>
            <person name="Viragh M."/>
            <person name="Koriabine M."/>
            <person name="Yan M."/>
            <person name="Riley R."/>
            <person name="Champramary S."/>
            <person name="Plett K.L."/>
            <person name="Tsai I.J."/>
            <person name="Slot J."/>
            <person name="Sipos G."/>
            <person name="Plett J."/>
            <person name="Nagy L.G."/>
            <person name="Grigoriev I.V."/>
        </authorList>
    </citation>
    <scope>NUCLEOTIDE SEQUENCE</scope>
    <source>
        <strain evidence="2">CCBAS 213</strain>
    </source>
</reference>
<protein>
    <submittedName>
        <fullName evidence="2">Uncharacterized protein</fullName>
    </submittedName>
</protein>
<comment type="caution">
    <text evidence="2">The sequence shown here is derived from an EMBL/GenBank/DDBJ whole genome shotgun (WGS) entry which is preliminary data.</text>
</comment>